<dbReference type="KEGG" id="jeh:EJN90_02745"/>
<reference evidence="4" key="1">
    <citation type="submission" date="2018-12" db="EMBL/GenBank/DDBJ databases">
        <title>Complete genome sequencing of Jeotgalibaca sp. H21T32.</title>
        <authorList>
            <person name="Bae J.-W."/>
            <person name="Lee S.-Y."/>
        </authorList>
    </citation>
    <scope>NUCLEOTIDE SEQUENCE [LARGE SCALE GENOMIC DNA]</scope>
    <source>
        <strain evidence="4">H21T32</strain>
    </source>
</reference>
<dbReference type="GO" id="GO:0005524">
    <property type="term" value="F:ATP binding"/>
    <property type="evidence" value="ECO:0007669"/>
    <property type="project" value="InterPro"/>
</dbReference>
<dbReference type="CDD" id="cd01131">
    <property type="entry name" value="PilT"/>
    <property type="match status" value="1"/>
</dbReference>
<dbReference type="InterPro" id="IPR003593">
    <property type="entry name" value="AAA+_ATPase"/>
</dbReference>
<sequence>MRQLDEILTDAYHKNASDVHLVAGSPPIFRINGELLSQKNKKLTHDVTKLFVQEILTADMQDILEDKRELDFSYGINGIARFRVNVFYQRSSLSLAFRIISTEIPTIESLGIPAITKELVEKPHGLFLVTGPTGSGKSTTLASLIDYMNQTMTRHIITLEDPIEYLHAHKKSIIEQREIGFDTLSFKSGLRASLRQDPDVILVGELRDLETISTAITASETGHLVLGTLHTSNAIGSIERMIDVFPAEQRSQIRMMLANVLIGVLSQRLIPTIKEAGRTAATEMLINNSAVKNLIRSEKMHQIQNVLQTSASQSMHTMEMSISRLVKEEKISRFNIDI</sequence>
<dbReference type="RefSeq" id="WP_126108765.1">
    <property type="nucleotide sequence ID" value="NZ_CP034465.1"/>
</dbReference>
<name>A0A3S9H8L0_9LACT</name>
<evidence type="ECO:0000313" key="3">
    <source>
        <dbReference type="EMBL" id="AZP03675.1"/>
    </source>
</evidence>
<dbReference type="Proteomes" id="UP000273326">
    <property type="component" value="Chromosome"/>
</dbReference>
<dbReference type="Gene3D" id="3.40.50.300">
    <property type="entry name" value="P-loop containing nucleotide triphosphate hydrolases"/>
    <property type="match status" value="1"/>
</dbReference>
<gene>
    <name evidence="3" type="ORF">EJN90_02745</name>
</gene>
<dbReference type="Gene3D" id="3.30.450.90">
    <property type="match status" value="1"/>
</dbReference>
<dbReference type="PANTHER" id="PTHR30486">
    <property type="entry name" value="TWITCHING MOTILITY PROTEIN PILT"/>
    <property type="match status" value="1"/>
</dbReference>
<organism evidence="3 4">
    <name type="scientific">Jeotgalibaca ciconiae</name>
    <dbReference type="NCBI Taxonomy" id="2496265"/>
    <lineage>
        <taxon>Bacteria</taxon>
        <taxon>Bacillati</taxon>
        <taxon>Bacillota</taxon>
        <taxon>Bacilli</taxon>
        <taxon>Lactobacillales</taxon>
        <taxon>Carnobacteriaceae</taxon>
        <taxon>Jeotgalibaca</taxon>
    </lineage>
</organism>
<dbReference type="GO" id="GO:0016887">
    <property type="term" value="F:ATP hydrolysis activity"/>
    <property type="evidence" value="ECO:0007669"/>
    <property type="project" value="InterPro"/>
</dbReference>
<dbReference type="InterPro" id="IPR027417">
    <property type="entry name" value="P-loop_NTPase"/>
</dbReference>
<accession>A0A3S9H8L0</accession>
<dbReference type="InterPro" id="IPR001482">
    <property type="entry name" value="T2SS/T4SS_dom"/>
</dbReference>
<dbReference type="EMBL" id="CP034465">
    <property type="protein sequence ID" value="AZP03675.1"/>
    <property type="molecule type" value="Genomic_DNA"/>
</dbReference>
<evidence type="ECO:0000256" key="1">
    <source>
        <dbReference type="ARBA" id="ARBA00006611"/>
    </source>
</evidence>
<dbReference type="InterPro" id="IPR050921">
    <property type="entry name" value="T4SS_GSP_E_ATPase"/>
</dbReference>
<dbReference type="InterPro" id="IPR006321">
    <property type="entry name" value="PilT/PilU"/>
</dbReference>
<proteinExistence type="inferred from homology"/>
<evidence type="ECO:0000313" key="4">
    <source>
        <dbReference type="Proteomes" id="UP000273326"/>
    </source>
</evidence>
<dbReference type="NCBIfam" id="TIGR01420">
    <property type="entry name" value="pilT_fam"/>
    <property type="match status" value="1"/>
</dbReference>
<dbReference type="AlphaFoldDB" id="A0A3S9H8L0"/>
<protein>
    <submittedName>
        <fullName evidence="3">Type IV pilus twitching motility protein PilT</fullName>
    </submittedName>
</protein>
<dbReference type="SUPFAM" id="SSF52540">
    <property type="entry name" value="P-loop containing nucleoside triphosphate hydrolases"/>
    <property type="match status" value="1"/>
</dbReference>
<dbReference type="OrthoDB" id="9808272at2"/>
<comment type="similarity">
    <text evidence="1">Belongs to the GSP E family.</text>
</comment>
<dbReference type="SMART" id="SM00382">
    <property type="entry name" value="AAA"/>
    <property type="match status" value="1"/>
</dbReference>
<keyword evidence="4" id="KW-1185">Reference proteome</keyword>
<evidence type="ECO:0000259" key="2">
    <source>
        <dbReference type="PROSITE" id="PS00662"/>
    </source>
</evidence>
<feature type="domain" description="Bacterial type II secretion system protein E" evidence="2">
    <location>
        <begin position="194"/>
        <end position="208"/>
    </location>
</feature>
<dbReference type="Pfam" id="PF00437">
    <property type="entry name" value="T2SSE"/>
    <property type="match status" value="1"/>
</dbReference>
<dbReference type="PROSITE" id="PS00662">
    <property type="entry name" value="T2SP_E"/>
    <property type="match status" value="1"/>
</dbReference>